<evidence type="ECO:0000256" key="1">
    <source>
        <dbReference type="SAM" id="MobiDB-lite"/>
    </source>
</evidence>
<dbReference type="Proteomes" id="UP001163846">
    <property type="component" value="Unassembled WGS sequence"/>
</dbReference>
<organism evidence="3 4">
    <name type="scientific">Lentinula raphanica</name>
    <dbReference type="NCBI Taxonomy" id="153919"/>
    <lineage>
        <taxon>Eukaryota</taxon>
        <taxon>Fungi</taxon>
        <taxon>Dikarya</taxon>
        <taxon>Basidiomycota</taxon>
        <taxon>Agaricomycotina</taxon>
        <taxon>Agaricomycetes</taxon>
        <taxon>Agaricomycetidae</taxon>
        <taxon>Agaricales</taxon>
        <taxon>Marasmiineae</taxon>
        <taxon>Omphalotaceae</taxon>
        <taxon>Lentinula</taxon>
    </lineage>
</organism>
<feature type="region of interest" description="Disordered" evidence="1">
    <location>
        <begin position="58"/>
        <end position="198"/>
    </location>
</feature>
<evidence type="ECO:0000313" key="3">
    <source>
        <dbReference type="EMBL" id="KAJ3842449.1"/>
    </source>
</evidence>
<comment type="caution">
    <text evidence="3">The sequence shown here is derived from an EMBL/GenBank/DDBJ whole genome shotgun (WGS) entry which is preliminary data.</text>
</comment>
<feature type="compositionally biased region" description="Pro residues" evidence="1">
    <location>
        <begin position="122"/>
        <end position="142"/>
    </location>
</feature>
<protein>
    <submittedName>
        <fullName evidence="3">Uncharacterized protein</fullName>
    </submittedName>
</protein>
<gene>
    <name evidence="3" type="ORF">F5878DRAFT_607682</name>
</gene>
<keyword evidence="2" id="KW-0732">Signal</keyword>
<feature type="compositionally biased region" description="Low complexity" evidence="1">
    <location>
        <begin position="146"/>
        <end position="164"/>
    </location>
</feature>
<name>A0AA38PGG5_9AGAR</name>
<sequence>MHLTHPTTLCLWYIFSCAISVPLVHSVPLSNTKREVGSTDTGSTKHWAQLEPRGLPLNFQIPESESTSTPPSTQQLAESSQRQSSPPSDVPSPNHSRPQRSSSSDSLSELSRSGRPLYRDANPPPRNHQPSQPRLPPIPPPVNTHSRNSSSDRSSSSFARSRPSFDLSETPSDPNSPLPRVESSHPPVSDRIRSETPSPEPLQALQVFFPPYVEGAPTGHTRFASHAVAMFVSTSGDSLYYQHRREFRFRNEYSSFETNMIHFKLVDFHSNQPCYPGCDGTAFCVNINQTTSYFGQLHHNATVPEEFLTLEDMRLYEFPRPSSTRQNRHEA</sequence>
<feature type="compositionally biased region" description="Low complexity" evidence="1">
    <location>
        <begin position="62"/>
        <end position="73"/>
    </location>
</feature>
<evidence type="ECO:0000256" key="2">
    <source>
        <dbReference type="SAM" id="SignalP"/>
    </source>
</evidence>
<reference evidence="3" key="1">
    <citation type="submission" date="2022-08" db="EMBL/GenBank/DDBJ databases">
        <authorList>
            <consortium name="DOE Joint Genome Institute"/>
            <person name="Min B."/>
            <person name="Riley R."/>
            <person name="Sierra-Patev S."/>
            <person name="Naranjo-Ortiz M."/>
            <person name="Looney B."/>
            <person name="Konkel Z."/>
            <person name="Slot J.C."/>
            <person name="Sakamoto Y."/>
            <person name="Steenwyk J.L."/>
            <person name="Rokas A."/>
            <person name="Carro J."/>
            <person name="Camarero S."/>
            <person name="Ferreira P."/>
            <person name="Molpeceres G."/>
            <person name="Ruiz-Duenas F.J."/>
            <person name="Serrano A."/>
            <person name="Henrissat B."/>
            <person name="Drula E."/>
            <person name="Hughes K.W."/>
            <person name="Mata J.L."/>
            <person name="Ishikawa N.K."/>
            <person name="Vargas-Isla R."/>
            <person name="Ushijima S."/>
            <person name="Smith C.A."/>
            <person name="Ahrendt S."/>
            <person name="Andreopoulos W."/>
            <person name="He G."/>
            <person name="Labutti K."/>
            <person name="Lipzen A."/>
            <person name="Ng V."/>
            <person name="Sandor L."/>
            <person name="Barry K."/>
            <person name="Martinez A.T."/>
            <person name="Xiao Y."/>
            <person name="Gibbons J.G."/>
            <person name="Terashima K."/>
            <person name="Hibbett D.S."/>
            <person name="Grigoriev I.V."/>
        </authorList>
    </citation>
    <scope>NUCLEOTIDE SEQUENCE</scope>
    <source>
        <strain evidence="3">TFB9207</strain>
    </source>
</reference>
<feature type="compositionally biased region" description="Low complexity" evidence="1">
    <location>
        <begin position="91"/>
        <end position="113"/>
    </location>
</feature>
<feature type="compositionally biased region" description="Polar residues" evidence="1">
    <location>
        <begin position="74"/>
        <end position="87"/>
    </location>
</feature>
<dbReference type="EMBL" id="MU806005">
    <property type="protein sequence ID" value="KAJ3842449.1"/>
    <property type="molecule type" value="Genomic_DNA"/>
</dbReference>
<proteinExistence type="predicted"/>
<accession>A0AA38PGG5</accession>
<keyword evidence="4" id="KW-1185">Reference proteome</keyword>
<feature type="chain" id="PRO_5041315514" evidence="2">
    <location>
        <begin position="27"/>
        <end position="331"/>
    </location>
</feature>
<dbReference type="AlphaFoldDB" id="A0AA38PGG5"/>
<feature type="region of interest" description="Disordered" evidence="1">
    <location>
        <begin position="33"/>
        <end position="52"/>
    </location>
</feature>
<feature type="signal peptide" evidence="2">
    <location>
        <begin position="1"/>
        <end position="26"/>
    </location>
</feature>
<evidence type="ECO:0000313" key="4">
    <source>
        <dbReference type="Proteomes" id="UP001163846"/>
    </source>
</evidence>